<dbReference type="OrthoDB" id="10478074at2759"/>
<name>A0A812KBT5_9DINO</name>
<reference evidence="1" key="1">
    <citation type="submission" date="2021-02" db="EMBL/GenBank/DDBJ databases">
        <authorList>
            <person name="Dougan E. K."/>
            <person name="Rhodes N."/>
            <person name="Thang M."/>
            <person name="Chan C."/>
        </authorList>
    </citation>
    <scope>NUCLEOTIDE SEQUENCE</scope>
</reference>
<protein>
    <submittedName>
        <fullName evidence="1">NHX3 protein</fullName>
    </submittedName>
</protein>
<evidence type="ECO:0000313" key="2">
    <source>
        <dbReference type="Proteomes" id="UP000601435"/>
    </source>
</evidence>
<keyword evidence="2" id="KW-1185">Reference proteome</keyword>
<proteinExistence type="predicted"/>
<gene>
    <name evidence="1" type="primary">NHX3</name>
    <name evidence="1" type="ORF">SNEC2469_LOCUS3219</name>
</gene>
<dbReference type="AlphaFoldDB" id="A0A812KBT5"/>
<dbReference type="EMBL" id="CAJNJA010007572">
    <property type="protein sequence ID" value="CAE7226388.1"/>
    <property type="molecule type" value="Genomic_DNA"/>
</dbReference>
<comment type="caution">
    <text evidence="1">The sequence shown here is derived from an EMBL/GenBank/DDBJ whole genome shotgun (WGS) entry which is preliminary data.</text>
</comment>
<organism evidence="1 2">
    <name type="scientific">Symbiodinium necroappetens</name>
    <dbReference type="NCBI Taxonomy" id="1628268"/>
    <lineage>
        <taxon>Eukaryota</taxon>
        <taxon>Sar</taxon>
        <taxon>Alveolata</taxon>
        <taxon>Dinophyceae</taxon>
        <taxon>Suessiales</taxon>
        <taxon>Symbiodiniaceae</taxon>
        <taxon>Symbiodinium</taxon>
    </lineage>
</organism>
<accession>A0A812KBT5</accession>
<dbReference type="Proteomes" id="UP000601435">
    <property type="component" value="Unassembled WGS sequence"/>
</dbReference>
<feature type="non-terminal residue" evidence="1">
    <location>
        <position position="1"/>
    </location>
</feature>
<evidence type="ECO:0000313" key="1">
    <source>
        <dbReference type="EMBL" id="CAE7226388.1"/>
    </source>
</evidence>
<feature type="non-terminal residue" evidence="1">
    <location>
        <position position="82"/>
    </location>
</feature>
<sequence length="82" mass="8776">RSLIPEDLRNRVGLLVKHVHDTVTQPLAGDIEGTVASDSTVSAPSAEARSAEADMEQQLAQLLQLQGDEDISKNTQLIAAIQ</sequence>